<dbReference type="EMBL" id="CAJNOE010001015">
    <property type="protein sequence ID" value="CAF1374491.1"/>
    <property type="molecule type" value="Genomic_DNA"/>
</dbReference>
<feature type="transmembrane region" description="Helical" evidence="8">
    <location>
        <begin position="228"/>
        <end position="248"/>
    </location>
</feature>
<keyword evidence="2 8" id="KW-0812">Transmembrane</keyword>
<feature type="transmembrane region" description="Helical" evidence="8">
    <location>
        <begin position="140"/>
        <end position="160"/>
    </location>
</feature>
<comment type="caution">
    <text evidence="10">The sequence shown here is derived from an EMBL/GenBank/DDBJ whole genome shotgun (WGS) entry which is preliminary data.</text>
</comment>
<evidence type="ECO:0000256" key="7">
    <source>
        <dbReference type="ARBA" id="ARBA00023224"/>
    </source>
</evidence>
<evidence type="ECO:0000256" key="8">
    <source>
        <dbReference type="SAM" id="Phobius"/>
    </source>
</evidence>
<proteinExistence type="predicted"/>
<gene>
    <name evidence="10" type="ORF">IZO911_LOCUS38051</name>
    <name evidence="11" type="ORF">KXQ929_LOCUS24564</name>
</gene>
<dbReference type="GO" id="GO:0005886">
    <property type="term" value="C:plasma membrane"/>
    <property type="evidence" value="ECO:0007669"/>
    <property type="project" value="TreeGrafter"/>
</dbReference>
<dbReference type="InterPro" id="IPR000276">
    <property type="entry name" value="GPCR_Rhodpsn"/>
</dbReference>
<accession>A0A815J4P9</accession>
<organism evidence="10 12">
    <name type="scientific">Adineta steineri</name>
    <dbReference type="NCBI Taxonomy" id="433720"/>
    <lineage>
        <taxon>Eukaryota</taxon>
        <taxon>Metazoa</taxon>
        <taxon>Spiralia</taxon>
        <taxon>Gnathifera</taxon>
        <taxon>Rotifera</taxon>
        <taxon>Eurotatoria</taxon>
        <taxon>Bdelloidea</taxon>
        <taxon>Adinetida</taxon>
        <taxon>Adinetidae</taxon>
        <taxon>Adineta</taxon>
    </lineage>
</organism>
<keyword evidence="3 8" id="KW-1133">Transmembrane helix</keyword>
<keyword evidence="4" id="KW-0297">G-protein coupled receptor</keyword>
<dbReference type="PROSITE" id="PS50262">
    <property type="entry name" value="G_PROTEIN_RECEP_F1_2"/>
    <property type="match status" value="1"/>
</dbReference>
<evidence type="ECO:0000313" key="11">
    <source>
        <dbReference type="EMBL" id="CAF3932768.1"/>
    </source>
</evidence>
<dbReference type="Gene3D" id="1.20.1070.10">
    <property type="entry name" value="Rhodopsin 7-helix transmembrane proteins"/>
    <property type="match status" value="1"/>
</dbReference>
<dbReference type="Proteomes" id="UP000663868">
    <property type="component" value="Unassembled WGS sequence"/>
</dbReference>
<evidence type="ECO:0000256" key="6">
    <source>
        <dbReference type="ARBA" id="ARBA00023170"/>
    </source>
</evidence>
<keyword evidence="7" id="KW-0807">Transducer</keyword>
<evidence type="ECO:0000256" key="3">
    <source>
        <dbReference type="ARBA" id="ARBA00022989"/>
    </source>
</evidence>
<dbReference type="EMBL" id="CAJOBB010002049">
    <property type="protein sequence ID" value="CAF3932768.1"/>
    <property type="molecule type" value="Genomic_DNA"/>
</dbReference>
<dbReference type="Proteomes" id="UP000663860">
    <property type="component" value="Unassembled WGS sequence"/>
</dbReference>
<evidence type="ECO:0000256" key="4">
    <source>
        <dbReference type="ARBA" id="ARBA00023040"/>
    </source>
</evidence>
<dbReference type="SUPFAM" id="SSF81321">
    <property type="entry name" value="Family A G protein-coupled receptor-like"/>
    <property type="match status" value="1"/>
</dbReference>
<dbReference type="GO" id="GO:0004930">
    <property type="term" value="F:G protein-coupled receptor activity"/>
    <property type="evidence" value="ECO:0007669"/>
    <property type="project" value="UniProtKB-KW"/>
</dbReference>
<keyword evidence="5 8" id="KW-0472">Membrane</keyword>
<dbReference type="PRINTS" id="PR00237">
    <property type="entry name" value="GPCRRHODOPSN"/>
</dbReference>
<reference evidence="10" key="1">
    <citation type="submission" date="2021-02" db="EMBL/GenBank/DDBJ databases">
        <authorList>
            <person name="Nowell W R."/>
        </authorList>
    </citation>
    <scope>NUCLEOTIDE SEQUENCE</scope>
</reference>
<keyword evidence="6" id="KW-0675">Receptor</keyword>
<feature type="transmembrane region" description="Helical" evidence="8">
    <location>
        <begin position="268"/>
        <end position="289"/>
    </location>
</feature>
<sequence>MDSSSSSAANTVNMARSIILNTYFVILILGVIGNGLNILVFTRLKIFRGNRWAFYLTFAAIVDIGYIIVLFASNFLQTINTKDPQTYTLVWCRIRSILFQTLTLTSFFTICFAACDQFFSTSYRLNMRQICTFRMAQCFTFGNICIWFLHSIIYGVYLQIQGALGCIITNPIMSSYSSSFFYSVLYGPLPLVIAVFFSLLAFRNVRRIVRRQVPIERRQLDQQMTAMILIRVCFFVVFALPYSIYKIYTIITPIPSATPFQSAIKQLLQVLFTLWTGINFTCAFYIFVASSPAYRRQLRHLLVKRYWRRWFGTKKNRINPENRAPTASEIEFE</sequence>
<feature type="transmembrane region" description="Helical" evidence="8">
    <location>
        <begin position="97"/>
        <end position="119"/>
    </location>
</feature>
<name>A0A815J4P9_9BILA</name>
<feature type="transmembrane region" description="Helical" evidence="8">
    <location>
        <begin position="180"/>
        <end position="202"/>
    </location>
</feature>
<dbReference type="InterPro" id="IPR017452">
    <property type="entry name" value="GPCR_Rhodpsn_7TM"/>
</dbReference>
<dbReference type="PANTHER" id="PTHR24243:SF230">
    <property type="entry name" value="G-PROTEIN COUPLED RECEPTORS FAMILY 1 PROFILE DOMAIN-CONTAINING PROTEIN"/>
    <property type="match status" value="1"/>
</dbReference>
<dbReference type="AlphaFoldDB" id="A0A815J4P9"/>
<evidence type="ECO:0000256" key="2">
    <source>
        <dbReference type="ARBA" id="ARBA00022692"/>
    </source>
</evidence>
<dbReference type="Pfam" id="PF00001">
    <property type="entry name" value="7tm_1"/>
    <property type="match status" value="1"/>
</dbReference>
<evidence type="ECO:0000259" key="9">
    <source>
        <dbReference type="PROSITE" id="PS50262"/>
    </source>
</evidence>
<evidence type="ECO:0000256" key="1">
    <source>
        <dbReference type="ARBA" id="ARBA00004141"/>
    </source>
</evidence>
<comment type="subcellular location">
    <subcellularLocation>
        <location evidence="1">Membrane</location>
        <topology evidence="1">Multi-pass membrane protein</topology>
    </subcellularLocation>
</comment>
<dbReference type="PANTHER" id="PTHR24243">
    <property type="entry name" value="G-PROTEIN COUPLED RECEPTOR"/>
    <property type="match status" value="1"/>
</dbReference>
<feature type="transmembrane region" description="Helical" evidence="8">
    <location>
        <begin position="20"/>
        <end position="40"/>
    </location>
</feature>
<evidence type="ECO:0000313" key="10">
    <source>
        <dbReference type="EMBL" id="CAF1374491.1"/>
    </source>
</evidence>
<feature type="domain" description="G-protein coupled receptors family 1 profile" evidence="9">
    <location>
        <begin position="33"/>
        <end position="287"/>
    </location>
</feature>
<feature type="transmembrane region" description="Helical" evidence="8">
    <location>
        <begin position="52"/>
        <end position="77"/>
    </location>
</feature>
<evidence type="ECO:0000256" key="5">
    <source>
        <dbReference type="ARBA" id="ARBA00023136"/>
    </source>
</evidence>
<protein>
    <recommendedName>
        <fullName evidence="9">G-protein coupled receptors family 1 profile domain-containing protein</fullName>
    </recommendedName>
</protein>
<evidence type="ECO:0000313" key="12">
    <source>
        <dbReference type="Proteomes" id="UP000663860"/>
    </source>
</evidence>